<evidence type="ECO:0000259" key="1">
    <source>
        <dbReference type="Pfam" id="PF00078"/>
    </source>
</evidence>
<sequence>MHKEVDVFVTALLKLDVGRLHYKARNARGAASPGFKTVFKGMMLKYKPTVVLVTETRVAGEHANKIIDSLNFNNFFRVDLWGMPGDEKWGIRPASESRIRATRIAFIPMVKDIWKDPIPIDPGLVLFRDKALKWNKEVFGNIFHQKIILLRRLEGIAKIPTPSESLFRLESQLSGELQKVLALEEELWALKSWLDWLKLGRKPIDNVVIAQEIFHSFKAKRKSKFEWVMIKLDLEKAYDKICWSFLKSVLEKFHFPHYFVKLLFSCISLVSHNILINGRDASSVHVSRGIRQGDPLSPYLFILAIFAYYSQGLPIPKLICLEIDRIHRDFLWGSSSNRIKIHFVGWEKIFQSKDNGGLGLTKAFERNNAFLAKLLWRVNCEDSVWARICKYILTLSSSSISTVGKCLSKGVAIAEARKHKVIHSGKDTNFWFDNWCKTGPIRSLIQGPLSLEDQNLTIAKASVYSNNWHSLAVSFVLPESILKHIRVLPQNPQSNISDASSWVCGKNGAFDLKSAYLLASEIANNEVIGISKNLSWVWKINGYARFKIFFWKLAHNAIACNQILASKNTYVNGACPLCLSDAETLFHLFCACPVTNRVWQLGSRNLKVKNDNNFESWLKINASCADFANGINIPHGTLFVYFMWHIWLARNNKVFNNIASSVSHLAKARAIEFACFSLHLKAHTPTVVVDLCWTPPPRGWFKINIDGSCLGIDYSITAVGIVPDCNGSWIYGFAQYIGSGCSLQAELWSLFIGLPKARDLGFDCLEVESDCKSVVDLVANESVPDIHPFAPLIMLCRLSLSWFSRCVIRHIYREKNNCTDLLAKHATLSKLSFSDYLVVPCFLYNAFWADILGISRSCRIPVTLDDV</sequence>
<dbReference type="GO" id="GO:0003676">
    <property type="term" value="F:nucleic acid binding"/>
    <property type="evidence" value="ECO:0007669"/>
    <property type="project" value="InterPro"/>
</dbReference>
<dbReference type="SUPFAM" id="SSF53098">
    <property type="entry name" value="Ribonuclease H-like"/>
    <property type="match status" value="1"/>
</dbReference>
<organism evidence="4 5">
    <name type="scientific">Senna tora</name>
    <dbReference type="NCBI Taxonomy" id="362788"/>
    <lineage>
        <taxon>Eukaryota</taxon>
        <taxon>Viridiplantae</taxon>
        <taxon>Streptophyta</taxon>
        <taxon>Embryophyta</taxon>
        <taxon>Tracheophyta</taxon>
        <taxon>Spermatophyta</taxon>
        <taxon>Magnoliopsida</taxon>
        <taxon>eudicotyledons</taxon>
        <taxon>Gunneridae</taxon>
        <taxon>Pentapetalae</taxon>
        <taxon>rosids</taxon>
        <taxon>fabids</taxon>
        <taxon>Fabales</taxon>
        <taxon>Fabaceae</taxon>
        <taxon>Caesalpinioideae</taxon>
        <taxon>Cassia clade</taxon>
        <taxon>Senna</taxon>
    </lineage>
</organism>
<evidence type="ECO:0000313" key="5">
    <source>
        <dbReference type="Proteomes" id="UP000634136"/>
    </source>
</evidence>
<dbReference type="GO" id="GO:0003964">
    <property type="term" value="F:RNA-directed DNA polymerase activity"/>
    <property type="evidence" value="ECO:0007669"/>
    <property type="project" value="UniProtKB-KW"/>
</dbReference>
<dbReference type="GO" id="GO:0004523">
    <property type="term" value="F:RNA-DNA hybrid ribonuclease activity"/>
    <property type="evidence" value="ECO:0007669"/>
    <property type="project" value="InterPro"/>
</dbReference>
<feature type="domain" description="Reverse transcriptase zinc-binding" evidence="3">
    <location>
        <begin position="510"/>
        <end position="599"/>
    </location>
</feature>
<evidence type="ECO:0000313" key="4">
    <source>
        <dbReference type="EMBL" id="KAF7824026.1"/>
    </source>
</evidence>
<protein>
    <submittedName>
        <fullName evidence="4">Reverse transcriptase</fullName>
    </submittedName>
</protein>
<comment type="caution">
    <text evidence="4">The sequence shown here is derived from an EMBL/GenBank/DDBJ whole genome shotgun (WGS) entry which is preliminary data.</text>
</comment>
<keyword evidence="4" id="KW-0695">RNA-directed DNA polymerase</keyword>
<keyword evidence="5" id="KW-1185">Reference proteome</keyword>
<dbReference type="Pfam" id="PF13456">
    <property type="entry name" value="RVT_3"/>
    <property type="match status" value="1"/>
</dbReference>
<dbReference type="InterPro" id="IPR000477">
    <property type="entry name" value="RT_dom"/>
</dbReference>
<dbReference type="Pfam" id="PF00078">
    <property type="entry name" value="RVT_1"/>
    <property type="match status" value="1"/>
</dbReference>
<dbReference type="InterPro" id="IPR002156">
    <property type="entry name" value="RNaseH_domain"/>
</dbReference>
<dbReference type="EMBL" id="JAAIUW010000007">
    <property type="protein sequence ID" value="KAF7824026.1"/>
    <property type="molecule type" value="Genomic_DNA"/>
</dbReference>
<dbReference type="InterPro" id="IPR026960">
    <property type="entry name" value="RVT-Znf"/>
</dbReference>
<dbReference type="OrthoDB" id="1426902at2759"/>
<reference evidence="4" key="1">
    <citation type="submission" date="2020-09" db="EMBL/GenBank/DDBJ databases">
        <title>Genome-Enabled Discovery of Anthraquinone Biosynthesis in Senna tora.</title>
        <authorList>
            <person name="Kang S.-H."/>
            <person name="Pandey R.P."/>
            <person name="Lee C.-M."/>
            <person name="Sim J.-S."/>
            <person name="Jeong J.-T."/>
            <person name="Choi B.-S."/>
            <person name="Jung M."/>
            <person name="Ginzburg D."/>
            <person name="Zhao K."/>
            <person name="Won S.Y."/>
            <person name="Oh T.-J."/>
            <person name="Yu Y."/>
            <person name="Kim N.-H."/>
            <person name="Lee O.R."/>
            <person name="Lee T.-H."/>
            <person name="Bashyal P."/>
            <person name="Kim T.-S."/>
            <person name="Lee W.-H."/>
            <person name="Kawkins C."/>
            <person name="Kim C.-K."/>
            <person name="Kim J.S."/>
            <person name="Ahn B.O."/>
            <person name="Rhee S.Y."/>
            <person name="Sohng J.K."/>
        </authorList>
    </citation>
    <scope>NUCLEOTIDE SEQUENCE</scope>
    <source>
        <tissue evidence="4">Leaf</tissue>
    </source>
</reference>
<evidence type="ECO:0000259" key="2">
    <source>
        <dbReference type="Pfam" id="PF13456"/>
    </source>
</evidence>
<dbReference type="InterPro" id="IPR053151">
    <property type="entry name" value="RNase_H-like"/>
</dbReference>
<dbReference type="InterPro" id="IPR036397">
    <property type="entry name" value="RNaseH_sf"/>
</dbReference>
<dbReference type="Proteomes" id="UP000634136">
    <property type="component" value="Unassembled WGS sequence"/>
</dbReference>
<dbReference type="InterPro" id="IPR044730">
    <property type="entry name" value="RNase_H-like_dom_plant"/>
</dbReference>
<proteinExistence type="predicted"/>
<keyword evidence="4" id="KW-0548">Nucleotidyltransferase</keyword>
<name>A0A834TN27_9FABA</name>
<accession>A0A834TN27</accession>
<evidence type="ECO:0000259" key="3">
    <source>
        <dbReference type="Pfam" id="PF13966"/>
    </source>
</evidence>
<keyword evidence="4" id="KW-0808">Transferase</keyword>
<gene>
    <name evidence="4" type="ORF">G2W53_022170</name>
</gene>
<dbReference type="CDD" id="cd06222">
    <property type="entry name" value="RNase_H_like"/>
    <property type="match status" value="1"/>
</dbReference>
<dbReference type="PANTHER" id="PTHR47723:SF19">
    <property type="entry name" value="POLYNUCLEOTIDYL TRANSFERASE, RIBONUCLEASE H-LIKE SUPERFAMILY PROTEIN"/>
    <property type="match status" value="1"/>
</dbReference>
<dbReference type="AlphaFoldDB" id="A0A834TN27"/>
<dbReference type="Gene3D" id="3.30.420.10">
    <property type="entry name" value="Ribonuclease H-like superfamily/Ribonuclease H"/>
    <property type="match status" value="1"/>
</dbReference>
<feature type="domain" description="RNase H type-1" evidence="2">
    <location>
        <begin position="704"/>
        <end position="826"/>
    </location>
</feature>
<dbReference type="Pfam" id="PF13966">
    <property type="entry name" value="zf-RVT"/>
    <property type="match status" value="1"/>
</dbReference>
<feature type="domain" description="Reverse transcriptase" evidence="1">
    <location>
        <begin position="218"/>
        <end position="305"/>
    </location>
</feature>
<dbReference type="InterPro" id="IPR012337">
    <property type="entry name" value="RNaseH-like_sf"/>
</dbReference>
<dbReference type="PANTHER" id="PTHR47723">
    <property type="entry name" value="OS05G0353850 PROTEIN"/>
    <property type="match status" value="1"/>
</dbReference>